<dbReference type="GO" id="GO:0009307">
    <property type="term" value="P:DNA restriction-modification system"/>
    <property type="evidence" value="ECO:0007669"/>
    <property type="project" value="UniProtKB-KW"/>
</dbReference>
<comment type="caution">
    <text evidence="5">The sequence shown here is derived from an EMBL/GenBank/DDBJ whole genome shotgun (WGS) entry which is preliminary data.</text>
</comment>
<evidence type="ECO:0000256" key="2">
    <source>
        <dbReference type="ARBA" id="ARBA00022747"/>
    </source>
</evidence>
<proteinExistence type="inferred from homology"/>
<dbReference type="PANTHER" id="PTHR43140:SF1">
    <property type="entry name" value="TYPE I RESTRICTION ENZYME ECOKI SPECIFICITY SUBUNIT"/>
    <property type="match status" value="1"/>
</dbReference>
<dbReference type="SUPFAM" id="SSF116734">
    <property type="entry name" value="DNA methylase specificity domain"/>
    <property type="match status" value="2"/>
</dbReference>
<evidence type="ECO:0000256" key="3">
    <source>
        <dbReference type="ARBA" id="ARBA00023125"/>
    </source>
</evidence>
<feature type="domain" description="Type I restriction modification DNA specificity" evidence="4">
    <location>
        <begin position="239"/>
        <end position="418"/>
    </location>
</feature>
<dbReference type="CDD" id="cd17262">
    <property type="entry name" value="RMtype1_S_Aco12261I-TRD2-CR2"/>
    <property type="match status" value="1"/>
</dbReference>
<dbReference type="InterPro" id="IPR044946">
    <property type="entry name" value="Restrct_endonuc_typeI_TRD_sf"/>
</dbReference>
<protein>
    <recommendedName>
        <fullName evidence="4">Type I restriction modification DNA specificity domain-containing protein</fullName>
    </recommendedName>
</protein>
<evidence type="ECO:0000313" key="5">
    <source>
        <dbReference type="EMBL" id="PAV08752.1"/>
    </source>
</evidence>
<dbReference type="InterPro" id="IPR000055">
    <property type="entry name" value="Restrct_endonuc_typeI_TRD"/>
</dbReference>
<gene>
    <name evidence="5" type="ORF">ASJ83_00030</name>
</gene>
<dbReference type="GO" id="GO:0003677">
    <property type="term" value="F:DNA binding"/>
    <property type="evidence" value="ECO:0007669"/>
    <property type="project" value="UniProtKB-KW"/>
</dbReference>
<comment type="similarity">
    <text evidence="1">Belongs to the type-I restriction system S methylase family.</text>
</comment>
<dbReference type="InterPro" id="IPR051212">
    <property type="entry name" value="Type-I_RE_S_subunit"/>
</dbReference>
<dbReference type="RefSeq" id="WP_095642419.1">
    <property type="nucleotide sequence ID" value="NZ_LMVO01000043.1"/>
</dbReference>
<sequence>MIGNELPKGWILADFLDAVEIFDNLRKPINSKERQRRIAGKDTKNLFPYYGATGQVGYIDDFLSDGEYVLLGEDGAPFLDTTANKAYLISGKAWVNNHAHVLRSKTSNKFLCYYLNQFNYKDYVSGTTRYKLTQEKMKRIPVLLPPLAEQHRIVAKIEELFLELDRGIAGLEKAKAQLKTYRQAVLNSSFMGNLTESWRSIHSEDVLDNYLAQLEYDRKLAGNKKNYVLTGDIWLDPLPENWKWVCIGDISSGVEYGSSKKSETSGRIPVLRMGNIQSYYFDWTDLVFSSDEDEIKKYALSKDDVLFNRTNSPELVGKTALYNGEYPAIFAGYLIRLNQLKSINAKYLNYYLNSPIARKYGNKVKTDGVNQSNINGNKLCHYPFPLCSELEQNEVVSEIEFRFSLCDSLEKTIDSSLKNAETLRLSILKKAFAGELLKQDPAETSSPTLSKENT</sequence>
<evidence type="ECO:0000259" key="4">
    <source>
        <dbReference type="Pfam" id="PF01420"/>
    </source>
</evidence>
<evidence type="ECO:0000313" key="6">
    <source>
        <dbReference type="Proteomes" id="UP000243820"/>
    </source>
</evidence>
<evidence type="ECO:0000256" key="1">
    <source>
        <dbReference type="ARBA" id="ARBA00010923"/>
    </source>
</evidence>
<dbReference type="PANTHER" id="PTHR43140">
    <property type="entry name" value="TYPE-1 RESTRICTION ENZYME ECOKI SPECIFICITY PROTEIN"/>
    <property type="match status" value="1"/>
</dbReference>
<dbReference type="EMBL" id="LMVO01000043">
    <property type="protein sequence ID" value="PAV08752.1"/>
    <property type="molecule type" value="Genomic_DNA"/>
</dbReference>
<dbReference type="Pfam" id="PF01420">
    <property type="entry name" value="Methylase_S"/>
    <property type="match status" value="2"/>
</dbReference>
<organism evidence="5 6">
    <name type="scientific">Methanocorpusculum parvum</name>
    <dbReference type="NCBI Taxonomy" id="2193"/>
    <lineage>
        <taxon>Archaea</taxon>
        <taxon>Methanobacteriati</taxon>
        <taxon>Methanobacteriota</taxon>
        <taxon>Stenosarchaea group</taxon>
        <taxon>Methanomicrobia</taxon>
        <taxon>Methanomicrobiales</taxon>
        <taxon>Methanocorpusculaceae</taxon>
        <taxon>Methanocorpusculum</taxon>
    </lineage>
</organism>
<dbReference type="AlphaFoldDB" id="A0AAX0Q685"/>
<feature type="domain" description="Type I restriction modification DNA specificity" evidence="4">
    <location>
        <begin position="42"/>
        <end position="165"/>
    </location>
</feature>
<dbReference type="CDD" id="cd17524">
    <property type="entry name" value="RMtype1_S_EcoUTORF5051P-TRD2-CR2_like"/>
    <property type="match status" value="1"/>
</dbReference>
<dbReference type="Proteomes" id="UP000243820">
    <property type="component" value="Unassembled WGS sequence"/>
</dbReference>
<reference evidence="5 6" key="1">
    <citation type="journal article" date="2017" name="BMC Genomics">
        <title>Genomic analysis of methanogenic archaea reveals a shift towards energy conservation.</title>
        <authorList>
            <person name="Gilmore S.P."/>
            <person name="Henske J.K."/>
            <person name="Sexton J.A."/>
            <person name="Solomon K.V."/>
            <person name="Seppala S."/>
            <person name="Yoo J.I."/>
            <person name="Huyett L.M."/>
            <person name="Pressman A."/>
            <person name="Cogan J.Z."/>
            <person name="Kivenson V."/>
            <person name="Peng X."/>
            <person name="Tan Y."/>
            <person name="Valentine D.L."/>
            <person name="O'Malley M.A."/>
        </authorList>
    </citation>
    <scope>NUCLEOTIDE SEQUENCE [LARGE SCALE GENOMIC DNA]</scope>
    <source>
        <strain evidence="5 6">XII</strain>
    </source>
</reference>
<keyword evidence="6" id="KW-1185">Reference proteome</keyword>
<name>A0AAX0Q685_9EURY</name>
<keyword evidence="3" id="KW-0238">DNA-binding</keyword>
<accession>A0AAX0Q685</accession>
<keyword evidence="2" id="KW-0680">Restriction system</keyword>
<dbReference type="Gene3D" id="3.90.220.20">
    <property type="entry name" value="DNA methylase specificity domains"/>
    <property type="match status" value="2"/>
</dbReference>